<proteinExistence type="predicted"/>
<evidence type="ECO:0008006" key="3">
    <source>
        <dbReference type="Google" id="ProtNLM"/>
    </source>
</evidence>
<sequence length="229" mass="25949">MTESVDQTQSLRAEEVAEYLRENPEFFINHQYLLNDIRLPHESGKAVSLVERQVSVLRERTMDMRKRLDIFIDNARKNDALFDKTRRLVLTLLEARDIGDIIDAIFYSFENEFNIQFTSLILIGNPSSINSGLAQVMALNDMRRCFPRLLPLNKAVCGHLPENELALLFPKNINDIGSAAVAPLVHGQRLGLLAIGNSDPDYYRSSMGTIFLSYIADVLNRVLPDKIPS</sequence>
<keyword evidence="2" id="KW-1185">Reference proteome</keyword>
<reference evidence="1 2" key="1">
    <citation type="journal article" date="2014" name="Int. J. Syst. Evol. Microbiol.">
        <title>Complete genome sequence of Corynebacterium casei LMG S-19264T (=DSM 44701T), isolated from a smear-ripened cheese.</title>
        <authorList>
            <consortium name="US DOE Joint Genome Institute (JGI-PGF)"/>
            <person name="Walter F."/>
            <person name="Albersmeier A."/>
            <person name="Kalinowski J."/>
            <person name="Ruckert C."/>
        </authorList>
    </citation>
    <scope>NUCLEOTIDE SEQUENCE [LARGE SCALE GENOMIC DNA]</scope>
    <source>
        <strain evidence="1 2">NBRC 110095</strain>
    </source>
</reference>
<dbReference type="PANTHER" id="PTHR38765:SF1">
    <property type="entry name" value="DUF484 DOMAIN-CONTAINING PROTEIN"/>
    <property type="match status" value="1"/>
</dbReference>
<dbReference type="InterPro" id="IPR007435">
    <property type="entry name" value="DUF484"/>
</dbReference>
<comment type="caution">
    <text evidence="1">The sequence shown here is derived from an EMBL/GenBank/DDBJ whole genome shotgun (WGS) entry which is preliminary data.</text>
</comment>
<evidence type="ECO:0000313" key="1">
    <source>
        <dbReference type="EMBL" id="GLS27082.1"/>
    </source>
</evidence>
<protein>
    <recommendedName>
        <fullName evidence="3">DUF484 family protein</fullName>
    </recommendedName>
</protein>
<name>A0AA37WQE5_9GAMM</name>
<accession>A0AA37WQE5</accession>
<dbReference type="PANTHER" id="PTHR38765">
    <property type="entry name" value="DUF484 DOMAIN-CONTAINING PROTEIN"/>
    <property type="match status" value="1"/>
</dbReference>
<dbReference type="InterPro" id="IPR029016">
    <property type="entry name" value="GAF-like_dom_sf"/>
</dbReference>
<evidence type="ECO:0000313" key="2">
    <source>
        <dbReference type="Proteomes" id="UP001156870"/>
    </source>
</evidence>
<gene>
    <name evidence="1" type="ORF">GCM10007877_28010</name>
</gene>
<dbReference type="EMBL" id="BSPD01000065">
    <property type="protein sequence ID" value="GLS27082.1"/>
    <property type="molecule type" value="Genomic_DNA"/>
</dbReference>
<dbReference type="AlphaFoldDB" id="A0AA37WQE5"/>
<dbReference type="Proteomes" id="UP001156870">
    <property type="component" value="Unassembled WGS sequence"/>
</dbReference>
<dbReference type="Pfam" id="PF04340">
    <property type="entry name" value="DUF484"/>
    <property type="match status" value="1"/>
</dbReference>
<dbReference type="Gene3D" id="3.30.450.40">
    <property type="match status" value="1"/>
</dbReference>
<organism evidence="1 2">
    <name type="scientific">Marinibactrum halimedae</name>
    <dbReference type="NCBI Taxonomy" id="1444977"/>
    <lineage>
        <taxon>Bacteria</taxon>
        <taxon>Pseudomonadati</taxon>
        <taxon>Pseudomonadota</taxon>
        <taxon>Gammaproteobacteria</taxon>
        <taxon>Cellvibrionales</taxon>
        <taxon>Cellvibrionaceae</taxon>
        <taxon>Marinibactrum</taxon>
    </lineage>
</organism>
<dbReference type="RefSeq" id="WP_232592882.1">
    <property type="nucleotide sequence ID" value="NZ_BSPD01000065.1"/>
</dbReference>